<evidence type="ECO:0000256" key="3">
    <source>
        <dbReference type="ARBA" id="ARBA00022989"/>
    </source>
</evidence>
<evidence type="ECO:0000313" key="6">
    <source>
        <dbReference type="EMBL" id="NIR74745.1"/>
    </source>
</evidence>
<proteinExistence type="predicted"/>
<protein>
    <submittedName>
        <fullName evidence="6">Uncharacterized protein</fullName>
    </submittedName>
</protein>
<evidence type="ECO:0000256" key="1">
    <source>
        <dbReference type="ARBA" id="ARBA00004651"/>
    </source>
</evidence>
<evidence type="ECO:0000256" key="2">
    <source>
        <dbReference type="ARBA" id="ARBA00022692"/>
    </source>
</evidence>
<feature type="transmembrane region" description="Helical" evidence="5">
    <location>
        <begin position="57"/>
        <end position="76"/>
    </location>
</feature>
<accession>A0AAE5CBR6</accession>
<evidence type="ECO:0000256" key="5">
    <source>
        <dbReference type="SAM" id="Phobius"/>
    </source>
</evidence>
<feature type="non-terminal residue" evidence="6">
    <location>
        <position position="1"/>
    </location>
</feature>
<feature type="transmembrane region" description="Helical" evidence="5">
    <location>
        <begin position="96"/>
        <end position="123"/>
    </location>
</feature>
<dbReference type="Proteomes" id="UP000702544">
    <property type="component" value="Unassembled WGS sequence"/>
</dbReference>
<reference evidence="6 7" key="1">
    <citation type="submission" date="2020-01" db="EMBL/GenBank/DDBJ databases">
        <title>Genomes assembled from Gulf of Kutch pelagic sediment metagenomes.</title>
        <authorList>
            <person name="Chandrashekar M."/>
            <person name="Mahajan M.S."/>
            <person name="Dave K.J."/>
            <person name="Vatsa P."/>
            <person name="Nathani N.M."/>
        </authorList>
    </citation>
    <scope>NUCLEOTIDE SEQUENCE [LARGE SCALE GENOMIC DNA]</scope>
    <source>
        <strain evidence="6">KS3-K002</strain>
    </source>
</reference>
<evidence type="ECO:0000256" key="4">
    <source>
        <dbReference type="ARBA" id="ARBA00023136"/>
    </source>
</evidence>
<keyword evidence="4 5" id="KW-0472">Membrane</keyword>
<dbReference type="GO" id="GO:0005524">
    <property type="term" value="F:ATP binding"/>
    <property type="evidence" value="ECO:0007669"/>
    <property type="project" value="InterPro"/>
</dbReference>
<gene>
    <name evidence="6" type="ORF">GWO12_06485</name>
</gene>
<comment type="caution">
    <text evidence="6">The sequence shown here is derived from an EMBL/GenBank/DDBJ whole genome shotgun (WGS) entry which is preliminary data.</text>
</comment>
<keyword evidence="2 5" id="KW-0812">Transmembrane</keyword>
<organism evidence="6 7">
    <name type="scientific">Candidatus Kutchimonas denitrificans</name>
    <dbReference type="NCBI Taxonomy" id="3056748"/>
    <lineage>
        <taxon>Bacteria</taxon>
        <taxon>Pseudomonadati</taxon>
        <taxon>Gemmatimonadota</taxon>
        <taxon>Gemmatimonadia</taxon>
        <taxon>Candidatus Palauibacterales</taxon>
        <taxon>Candidatus Palauibacteraceae</taxon>
        <taxon>Candidatus Kutchimonas</taxon>
    </lineage>
</organism>
<name>A0AAE5CBR6_9BACT</name>
<dbReference type="SUPFAM" id="SSF90123">
    <property type="entry name" value="ABC transporter transmembrane region"/>
    <property type="match status" value="1"/>
</dbReference>
<evidence type="ECO:0000313" key="7">
    <source>
        <dbReference type="Proteomes" id="UP000702544"/>
    </source>
</evidence>
<dbReference type="AlphaFoldDB" id="A0AAE5CBR6"/>
<dbReference type="EMBL" id="JAACAK010000047">
    <property type="protein sequence ID" value="NIR74745.1"/>
    <property type="molecule type" value="Genomic_DNA"/>
</dbReference>
<dbReference type="InterPro" id="IPR036640">
    <property type="entry name" value="ABC1_TM_sf"/>
</dbReference>
<keyword evidence="3 5" id="KW-1133">Transmembrane helix</keyword>
<dbReference type="GO" id="GO:0005886">
    <property type="term" value="C:plasma membrane"/>
    <property type="evidence" value="ECO:0007669"/>
    <property type="project" value="UniProtKB-SubCell"/>
</dbReference>
<sequence length="137" mass="15102">TCLADLAGALHVLRAGLEVVDRERRHGGEQEPDAATEPAMSTSLLKKAWRAGRVSRLTLVLGLIASAVWAAAVALVTVKFIVDTIREPALPTAHKVVLLLVLVVAILFLVMFLPTQWLMYILLRLDERRRKDSDPKS</sequence>
<comment type="subcellular location">
    <subcellularLocation>
        <location evidence="1">Cell membrane</location>
        <topology evidence="1">Multi-pass membrane protein</topology>
    </subcellularLocation>
</comment>